<dbReference type="Gene3D" id="3.40.50.1820">
    <property type="entry name" value="alpha/beta hydrolase"/>
    <property type="match status" value="1"/>
</dbReference>
<gene>
    <name evidence="2" type="ORF">EPA93_01620</name>
</gene>
<dbReference type="PANTHER" id="PTHR43194:SF2">
    <property type="entry name" value="PEROXISOMAL MEMBRANE PROTEIN LPX1"/>
    <property type="match status" value="1"/>
</dbReference>
<keyword evidence="3" id="KW-1185">Reference proteome</keyword>
<evidence type="ECO:0000313" key="2">
    <source>
        <dbReference type="EMBL" id="QBD74758.1"/>
    </source>
</evidence>
<protein>
    <submittedName>
        <fullName evidence="2">Alpha/beta hydrolase</fullName>
    </submittedName>
</protein>
<dbReference type="RefSeq" id="WP_129885357.1">
    <property type="nucleotide sequence ID" value="NZ_CP035758.1"/>
</dbReference>
<sequence>MQFAQPEYPTEQIVQVKNYRRIEELIPTHWSEQYIEANSIKQHLYRTGGQKPQLVLLHGFEECAICWLQIAKTLEQDYDLIMIDARGHGLSDRAASGFSPHQLSEDVASLLRMLKLDRPHILGFSLGADTAIRLAVTYPELVSTIIVSGANDKAPQAENFVNSPGYQAWYQAFVEYLKTLKTQNHEERMISSLRLVPPGVPLPAEDQYVPMVEGYAHIDLKLVIQSDVLWSLVSKKYEETRQLQAQLTCPVLLMYSESFPTSDAEVTLREEPAERPNERIVRFVNAGHLIYREHAEQFIKVVKSFLAS</sequence>
<name>A0A4P6JI80_KTERU</name>
<feature type="domain" description="AB hydrolase-1" evidence="1">
    <location>
        <begin position="54"/>
        <end position="294"/>
    </location>
</feature>
<dbReference type="AlphaFoldDB" id="A0A4P6JI80"/>
<accession>A0A4P6JI80</accession>
<dbReference type="Proteomes" id="UP000290365">
    <property type="component" value="Chromosome"/>
</dbReference>
<reference evidence="2 3" key="1">
    <citation type="submission" date="2019-01" db="EMBL/GenBank/DDBJ databases">
        <title>Ktedonosporobacter rubrisoli SCAWS-G2.</title>
        <authorList>
            <person name="Huang Y."/>
            <person name="Yan B."/>
        </authorList>
    </citation>
    <scope>NUCLEOTIDE SEQUENCE [LARGE SCALE GENOMIC DNA]</scope>
    <source>
        <strain evidence="2 3">SCAWS-G2</strain>
    </source>
</reference>
<dbReference type="PANTHER" id="PTHR43194">
    <property type="entry name" value="HYDROLASE ALPHA/BETA FOLD FAMILY"/>
    <property type="match status" value="1"/>
</dbReference>
<dbReference type="KEGG" id="kbs:EPA93_01620"/>
<dbReference type="GO" id="GO:0016787">
    <property type="term" value="F:hydrolase activity"/>
    <property type="evidence" value="ECO:0007669"/>
    <property type="project" value="UniProtKB-KW"/>
</dbReference>
<dbReference type="InterPro" id="IPR029058">
    <property type="entry name" value="AB_hydrolase_fold"/>
</dbReference>
<evidence type="ECO:0000313" key="3">
    <source>
        <dbReference type="Proteomes" id="UP000290365"/>
    </source>
</evidence>
<dbReference type="EMBL" id="CP035758">
    <property type="protein sequence ID" value="QBD74758.1"/>
    <property type="molecule type" value="Genomic_DNA"/>
</dbReference>
<dbReference type="OrthoDB" id="142751at2"/>
<dbReference type="InterPro" id="IPR050228">
    <property type="entry name" value="Carboxylesterase_BioH"/>
</dbReference>
<evidence type="ECO:0000259" key="1">
    <source>
        <dbReference type="Pfam" id="PF00561"/>
    </source>
</evidence>
<dbReference type="InterPro" id="IPR000073">
    <property type="entry name" value="AB_hydrolase_1"/>
</dbReference>
<organism evidence="2 3">
    <name type="scientific">Ktedonosporobacter rubrisoli</name>
    <dbReference type="NCBI Taxonomy" id="2509675"/>
    <lineage>
        <taxon>Bacteria</taxon>
        <taxon>Bacillati</taxon>
        <taxon>Chloroflexota</taxon>
        <taxon>Ktedonobacteria</taxon>
        <taxon>Ktedonobacterales</taxon>
        <taxon>Ktedonosporobacteraceae</taxon>
        <taxon>Ktedonosporobacter</taxon>
    </lineage>
</organism>
<proteinExistence type="predicted"/>
<dbReference type="PRINTS" id="PR00111">
    <property type="entry name" value="ABHYDROLASE"/>
</dbReference>
<dbReference type="SUPFAM" id="SSF53474">
    <property type="entry name" value="alpha/beta-Hydrolases"/>
    <property type="match status" value="1"/>
</dbReference>
<keyword evidence="2" id="KW-0378">Hydrolase</keyword>
<dbReference type="Pfam" id="PF00561">
    <property type="entry name" value="Abhydrolase_1"/>
    <property type="match status" value="1"/>
</dbReference>